<gene>
    <name evidence="1" type="ORF">SK069_10740</name>
</gene>
<dbReference type="SUPFAM" id="SSF52980">
    <property type="entry name" value="Restriction endonuclease-like"/>
    <property type="match status" value="1"/>
</dbReference>
<accession>A0ABU4VL43</accession>
<dbReference type="Pfam" id="PF09015">
    <property type="entry name" value="NgoMIV_restric"/>
    <property type="match status" value="1"/>
</dbReference>
<keyword evidence="1" id="KW-0540">Nuclease</keyword>
<dbReference type="RefSeq" id="WP_319954227.1">
    <property type="nucleotide sequence ID" value="NZ_JAXAVX010000004.1"/>
</dbReference>
<keyword evidence="1" id="KW-0378">Hydrolase</keyword>
<dbReference type="Proteomes" id="UP001277761">
    <property type="component" value="Unassembled WGS sequence"/>
</dbReference>
<evidence type="ECO:0000313" key="2">
    <source>
        <dbReference type="Proteomes" id="UP001277761"/>
    </source>
</evidence>
<dbReference type="InterPro" id="IPR037083">
    <property type="entry name" value="NgoMIV_sf"/>
</dbReference>
<dbReference type="GO" id="GO:0004519">
    <property type="term" value="F:endonuclease activity"/>
    <property type="evidence" value="ECO:0007669"/>
    <property type="project" value="UniProtKB-KW"/>
</dbReference>
<proteinExistence type="predicted"/>
<name>A0ABU4VL43_9ACTN</name>
<protein>
    <submittedName>
        <fullName evidence="1">NgoMIV family type II restriction endonuclease</fullName>
    </submittedName>
</protein>
<dbReference type="EMBL" id="JAXAVX010000004">
    <property type="protein sequence ID" value="MDX8152072.1"/>
    <property type="molecule type" value="Genomic_DNA"/>
</dbReference>
<keyword evidence="2" id="KW-1185">Reference proteome</keyword>
<sequence length="291" mass="31727">MSRLADLRRDFHRALLGGILHPRADSRHRDSLHVWTNADSSSSLSVALAGGAGDRIARAVGVSPVHLAGRGGSSVGSEFERATRAFLADALAELRHLQGRTLRVQSAKPISAFAQYAHLEAVRAIVKQHEELRVSIGGEYIVRPDIVVAVEPIDDDLINEKATFVSDDVGYLSLQRRGSRRPQPGLSLHASISCKWTMRSDRAQNTRTEALNLIRSRKSRLPHIVAVTMEPLPSRLASIAHGTGDVDCVYHGALYELLDTAREVGGFSELLTMVDGGRLRDISDLPLDLLA</sequence>
<dbReference type="InterPro" id="IPR011335">
    <property type="entry name" value="Restrct_endonuc-II-like"/>
</dbReference>
<comment type="caution">
    <text evidence="1">The sequence shown here is derived from an EMBL/GenBank/DDBJ whole genome shotgun (WGS) entry which is preliminary data.</text>
</comment>
<keyword evidence="1" id="KW-0255">Endonuclease</keyword>
<evidence type="ECO:0000313" key="1">
    <source>
        <dbReference type="EMBL" id="MDX8152072.1"/>
    </source>
</evidence>
<dbReference type="Gene3D" id="3.40.50.10010">
    <property type="entry name" value="Type-2 restriction enzyme NgoMIV"/>
    <property type="match status" value="1"/>
</dbReference>
<reference evidence="1 2" key="1">
    <citation type="submission" date="2023-11" db="EMBL/GenBank/DDBJ databases">
        <authorList>
            <person name="Xu M."/>
            <person name="Jiang T."/>
        </authorList>
    </citation>
    <scope>NUCLEOTIDE SEQUENCE [LARGE SCALE GENOMIC DNA]</scope>
    <source>
        <strain evidence="1 2">SD</strain>
    </source>
</reference>
<dbReference type="InterPro" id="IPR015105">
    <property type="entry name" value="NgoMIV"/>
</dbReference>
<organism evidence="1 2">
    <name type="scientific">Patulibacter brassicae</name>
    <dbReference type="NCBI Taxonomy" id="1705717"/>
    <lineage>
        <taxon>Bacteria</taxon>
        <taxon>Bacillati</taxon>
        <taxon>Actinomycetota</taxon>
        <taxon>Thermoleophilia</taxon>
        <taxon>Solirubrobacterales</taxon>
        <taxon>Patulibacteraceae</taxon>
        <taxon>Patulibacter</taxon>
    </lineage>
</organism>
<dbReference type="CDD" id="cd22340">
    <property type="entry name" value="NgoMIV-like"/>
    <property type="match status" value="1"/>
</dbReference>